<comment type="caution">
    <text evidence="1">The sequence shown here is derived from an EMBL/GenBank/DDBJ whole genome shotgun (WGS) entry which is preliminary data.</text>
</comment>
<gene>
    <name evidence="1" type="ORF">F4821DRAFT_265201</name>
</gene>
<accession>A0ACC0CL29</accession>
<keyword evidence="2" id="KW-1185">Reference proteome</keyword>
<sequence>MSMLSKNTAKGMRSRRESIPPISDILERTTILPSSDARYSHVLNGEYEWLLSELSLHPVYKNLTLGPYEVEQRMYKAILDENIAKFNIRTPAPERIYQTPVYHEGKWICLPSDKDVDFSSYSRELSAQFYRDQDFFRAMVVSFWGPCVASVFPMIHQKRHNIQIAFDEHFEHHKWVKTYELHIVMFAYMMGRLRVIDHAEPMTKIFGFRFVDHTGDPISVFETRARLLRHNLVNDNERLIILHKRDPSKPIRIDLSAHN</sequence>
<dbReference type="EMBL" id="MU394406">
    <property type="protein sequence ID" value="KAI6081129.1"/>
    <property type="molecule type" value="Genomic_DNA"/>
</dbReference>
<proteinExistence type="predicted"/>
<name>A0ACC0CL29_9PEZI</name>
<dbReference type="Proteomes" id="UP001497680">
    <property type="component" value="Unassembled WGS sequence"/>
</dbReference>
<evidence type="ECO:0000313" key="1">
    <source>
        <dbReference type="EMBL" id="KAI6081129.1"/>
    </source>
</evidence>
<protein>
    <submittedName>
        <fullName evidence="1">Uncharacterized protein</fullName>
    </submittedName>
</protein>
<evidence type="ECO:0000313" key="2">
    <source>
        <dbReference type="Proteomes" id="UP001497680"/>
    </source>
</evidence>
<reference evidence="1 2" key="1">
    <citation type="journal article" date="2022" name="New Phytol.">
        <title>Ecological generalism drives hyperdiversity of secondary metabolite gene clusters in xylarialean endophytes.</title>
        <authorList>
            <person name="Franco M.E.E."/>
            <person name="Wisecaver J.H."/>
            <person name="Arnold A.E."/>
            <person name="Ju Y.M."/>
            <person name="Slot J.C."/>
            <person name="Ahrendt S."/>
            <person name="Moore L.P."/>
            <person name="Eastman K.E."/>
            <person name="Scott K."/>
            <person name="Konkel Z."/>
            <person name="Mondo S.J."/>
            <person name="Kuo A."/>
            <person name="Hayes R.D."/>
            <person name="Haridas S."/>
            <person name="Andreopoulos B."/>
            <person name="Riley R."/>
            <person name="LaButti K."/>
            <person name="Pangilinan J."/>
            <person name="Lipzen A."/>
            <person name="Amirebrahimi M."/>
            <person name="Yan J."/>
            <person name="Adam C."/>
            <person name="Keymanesh K."/>
            <person name="Ng V."/>
            <person name="Louie K."/>
            <person name="Northen T."/>
            <person name="Drula E."/>
            <person name="Henrissat B."/>
            <person name="Hsieh H.M."/>
            <person name="Youens-Clark K."/>
            <person name="Lutzoni F."/>
            <person name="Miadlikowska J."/>
            <person name="Eastwood D.C."/>
            <person name="Hamelin R.C."/>
            <person name="Grigoriev I.V."/>
            <person name="U'Ren J.M."/>
        </authorList>
    </citation>
    <scope>NUCLEOTIDE SEQUENCE [LARGE SCALE GENOMIC DNA]</scope>
    <source>
        <strain evidence="1 2">ER1909</strain>
    </source>
</reference>
<organism evidence="1 2">
    <name type="scientific">Hypoxylon rubiginosum</name>
    <dbReference type="NCBI Taxonomy" id="110542"/>
    <lineage>
        <taxon>Eukaryota</taxon>
        <taxon>Fungi</taxon>
        <taxon>Dikarya</taxon>
        <taxon>Ascomycota</taxon>
        <taxon>Pezizomycotina</taxon>
        <taxon>Sordariomycetes</taxon>
        <taxon>Xylariomycetidae</taxon>
        <taxon>Xylariales</taxon>
        <taxon>Hypoxylaceae</taxon>
        <taxon>Hypoxylon</taxon>
    </lineage>
</organism>